<dbReference type="PANTHER" id="PTHR10924">
    <property type="entry name" value="MAJOR FACILITATOR SUPERFAMILY PROTEIN-RELATED"/>
    <property type="match status" value="1"/>
</dbReference>
<dbReference type="InterPro" id="IPR049680">
    <property type="entry name" value="FLVCR1-2_SLC49-like"/>
</dbReference>
<dbReference type="PANTHER" id="PTHR10924:SF6">
    <property type="entry name" value="SOLUTE CARRIER FAMILY 49 MEMBER A3"/>
    <property type="match status" value="1"/>
</dbReference>
<feature type="transmembrane region" description="Helical" evidence="6">
    <location>
        <begin position="255"/>
        <end position="276"/>
    </location>
</feature>
<sequence length="436" mass="47107">MADDESVTTEEVTPSNNSSNNVSTEQCQEYKVYKRRWYILLVVGILNTSNAMIWITFSPIADVTTHFYDISSSAVNWLSLVYLIASVPFGFLATWLLDTIGLRVSIVLCSWLNCIGSLLRVVSCLEVIPKTYQYILLITGQSLAACAQPFVVFCPTKLAALWFSGNQRATANMLSAMSNPLGIMIANLVSPAIVTSGDKIPFLLQIYSIPAVLSMLMATFGVCSSVPPTPPTVSAEEKSEPFFIGLKQIFQNKSYLILCLSFGTGLGLFTTLSTLIQQILCPHGYDNTFSGLCGALLIGGGVTGAALTGLILDRTKCFEEVIKICSALSSLAGVAFSLLSRYENQRILIAFSITLMGMFGFSLYPACMETAVECTYPVAEATSSGLLFISGQMQGIIFIILMQALAYPLPASESIHAMCNTNSTTGQVDTLDYTGK</sequence>
<keyword evidence="4 6" id="KW-0472">Membrane</keyword>
<feature type="transmembrane region" description="Helical" evidence="6">
    <location>
        <begin position="386"/>
        <end position="406"/>
    </location>
</feature>
<dbReference type="InterPro" id="IPR036259">
    <property type="entry name" value="MFS_trans_sf"/>
</dbReference>
<evidence type="ECO:0000313" key="8">
    <source>
        <dbReference type="Proteomes" id="UP000597762"/>
    </source>
</evidence>
<feature type="transmembrane region" description="Helical" evidence="6">
    <location>
        <begin position="174"/>
        <end position="194"/>
    </location>
</feature>
<keyword evidence="2 6" id="KW-0812">Transmembrane</keyword>
<gene>
    <name evidence="7" type="ORF">SPHA_27041</name>
</gene>
<evidence type="ECO:0000256" key="4">
    <source>
        <dbReference type="ARBA" id="ARBA00023136"/>
    </source>
</evidence>
<feature type="compositionally biased region" description="Low complexity" evidence="5">
    <location>
        <begin position="9"/>
        <end position="22"/>
    </location>
</feature>
<comment type="subcellular location">
    <subcellularLocation>
        <location evidence="1">Membrane</location>
        <topology evidence="1">Multi-pass membrane protein</topology>
    </subcellularLocation>
</comment>
<evidence type="ECO:0000256" key="2">
    <source>
        <dbReference type="ARBA" id="ARBA00022692"/>
    </source>
</evidence>
<dbReference type="Gene3D" id="1.20.1250.20">
    <property type="entry name" value="MFS general substrate transporter like domains"/>
    <property type="match status" value="1"/>
</dbReference>
<evidence type="ECO:0000256" key="3">
    <source>
        <dbReference type="ARBA" id="ARBA00022989"/>
    </source>
</evidence>
<comment type="caution">
    <text evidence="7">The sequence shown here is derived from an EMBL/GenBank/DDBJ whole genome shotgun (WGS) entry which is preliminary data.</text>
</comment>
<reference evidence="7" key="1">
    <citation type="submission" date="2021-01" db="EMBL/GenBank/DDBJ databases">
        <authorList>
            <person name="Li R."/>
            <person name="Bekaert M."/>
        </authorList>
    </citation>
    <scope>NUCLEOTIDE SEQUENCE</scope>
    <source>
        <strain evidence="7">Farmed</strain>
    </source>
</reference>
<proteinExistence type="predicted"/>
<feature type="transmembrane region" description="Helical" evidence="6">
    <location>
        <begin position="104"/>
        <end position="122"/>
    </location>
</feature>
<dbReference type="EMBL" id="CAHIKZ030001038">
    <property type="protein sequence ID" value="CAE1250298.1"/>
    <property type="molecule type" value="Genomic_DNA"/>
</dbReference>
<dbReference type="CDD" id="cd17399">
    <property type="entry name" value="MFS_MFSD7"/>
    <property type="match status" value="1"/>
</dbReference>
<evidence type="ECO:0000313" key="7">
    <source>
        <dbReference type="EMBL" id="CAE1250298.1"/>
    </source>
</evidence>
<organism evidence="7 8">
    <name type="scientific">Acanthosepion pharaonis</name>
    <name type="common">Pharaoh cuttlefish</name>
    <name type="synonym">Sepia pharaonis</name>
    <dbReference type="NCBI Taxonomy" id="158019"/>
    <lineage>
        <taxon>Eukaryota</taxon>
        <taxon>Metazoa</taxon>
        <taxon>Spiralia</taxon>
        <taxon>Lophotrochozoa</taxon>
        <taxon>Mollusca</taxon>
        <taxon>Cephalopoda</taxon>
        <taxon>Coleoidea</taxon>
        <taxon>Decapodiformes</taxon>
        <taxon>Sepiida</taxon>
        <taxon>Sepiina</taxon>
        <taxon>Sepiidae</taxon>
        <taxon>Acanthosepion</taxon>
    </lineage>
</organism>
<keyword evidence="8" id="KW-1185">Reference proteome</keyword>
<dbReference type="OrthoDB" id="422206at2759"/>
<keyword evidence="3 6" id="KW-1133">Transmembrane helix</keyword>
<dbReference type="GO" id="GO:0022857">
    <property type="term" value="F:transmembrane transporter activity"/>
    <property type="evidence" value="ECO:0007669"/>
    <property type="project" value="InterPro"/>
</dbReference>
<feature type="transmembrane region" description="Helical" evidence="6">
    <location>
        <begin position="37"/>
        <end position="57"/>
    </location>
</feature>
<feature type="region of interest" description="Disordered" evidence="5">
    <location>
        <begin position="1"/>
        <end position="22"/>
    </location>
</feature>
<feature type="transmembrane region" description="Helical" evidence="6">
    <location>
        <begin position="288"/>
        <end position="312"/>
    </location>
</feature>
<feature type="transmembrane region" description="Helical" evidence="6">
    <location>
        <begin position="348"/>
        <end position="366"/>
    </location>
</feature>
<name>A0A812C0D2_ACAPH</name>
<dbReference type="InterPro" id="IPR011701">
    <property type="entry name" value="MFS"/>
</dbReference>
<dbReference type="GO" id="GO:0016020">
    <property type="term" value="C:membrane"/>
    <property type="evidence" value="ECO:0007669"/>
    <property type="project" value="UniProtKB-SubCell"/>
</dbReference>
<dbReference type="Pfam" id="PF07690">
    <property type="entry name" value="MFS_1"/>
    <property type="match status" value="1"/>
</dbReference>
<dbReference type="Proteomes" id="UP000597762">
    <property type="component" value="Unassembled WGS sequence"/>
</dbReference>
<feature type="transmembrane region" description="Helical" evidence="6">
    <location>
        <begin position="134"/>
        <end position="153"/>
    </location>
</feature>
<evidence type="ECO:0000256" key="1">
    <source>
        <dbReference type="ARBA" id="ARBA00004141"/>
    </source>
</evidence>
<protein>
    <submittedName>
        <fullName evidence="7">MSFD7</fullName>
    </submittedName>
</protein>
<dbReference type="AlphaFoldDB" id="A0A812C0D2"/>
<accession>A0A812C0D2</accession>
<feature type="transmembrane region" description="Helical" evidence="6">
    <location>
        <begin position="77"/>
        <end position="97"/>
    </location>
</feature>
<evidence type="ECO:0000256" key="5">
    <source>
        <dbReference type="SAM" id="MobiDB-lite"/>
    </source>
</evidence>
<evidence type="ECO:0000256" key="6">
    <source>
        <dbReference type="SAM" id="Phobius"/>
    </source>
</evidence>
<dbReference type="SUPFAM" id="SSF103473">
    <property type="entry name" value="MFS general substrate transporter"/>
    <property type="match status" value="1"/>
</dbReference>
<feature type="transmembrane region" description="Helical" evidence="6">
    <location>
        <begin position="200"/>
        <end position="223"/>
    </location>
</feature>
<feature type="transmembrane region" description="Helical" evidence="6">
    <location>
        <begin position="324"/>
        <end position="342"/>
    </location>
</feature>